<feature type="domain" description="Flagella basal body P-ring formation protein FlgA SAF" evidence="1">
    <location>
        <begin position="122"/>
        <end position="182"/>
    </location>
</feature>
<evidence type="ECO:0000313" key="3">
    <source>
        <dbReference type="Proteomes" id="UP001138540"/>
    </source>
</evidence>
<dbReference type="EMBL" id="JACHKA010000001">
    <property type="protein sequence ID" value="MBB5985276.1"/>
    <property type="molecule type" value="Genomic_DNA"/>
</dbReference>
<name>A0ABR6NDE9_9SPHN</name>
<reference evidence="2 3" key="1">
    <citation type="submission" date="2020-08" db="EMBL/GenBank/DDBJ databases">
        <title>Exploring microbial biodiversity for novel pathways involved in the catabolism of aromatic compounds derived from lignin.</title>
        <authorList>
            <person name="Elkins J."/>
        </authorList>
    </citation>
    <scope>NUCLEOTIDE SEQUENCE [LARGE SCALE GENOMIC DNA]</scope>
    <source>
        <strain evidence="2 3">B1D3A</strain>
    </source>
</reference>
<dbReference type="Gene3D" id="2.30.30.760">
    <property type="match status" value="1"/>
</dbReference>
<keyword evidence="2" id="KW-0969">Cilium</keyword>
<evidence type="ECO:0000259" key="1">
    <source>
        <dbReference type="Pfam" id="PF13144"/>
    </source>
</evidence>
<dbReference type="InterPro" id="IPR017585">
    <property type="entry name" value="SAF_FlgA"/>
</dbReference>
<dbReference type="Proteomes" id="UP001138540">
    <property type="component" value="Unassembled WGS sequence"/>
</dbReference>
<keyword evidence="3" id="KW-1185">Reference proteome</keyword>
<keyword evidence="2" id="KW-0282">Flagellum</keyword>
<sequence length="185" mass="19191">MTDRIVLPIRAVSAVMTTLIGLLLIGLVSPARAATFENLDRLDTLVAMSVGAALGEPGGPIAPIDRRLRLAPCPQTPLVEETRMSAAIVSCPSAGWRLRVPLAAVSNTVAAPVAPVAAHSSPAIVVKKGDPVQLVAGNDFFSVSRLVIADEDGAVGALIRVRQDPKAMPVMARVEALGIVRIPGI</sequence>
<organism evidence="2 3">
    <name type="scientific">Sphingobium lignivorans</name>
    <dbReference type="NCBI Taxonomy" id="2735886"/>
    <lineage>
        <taxon>Bacteria</taxon>
        <taxon>Pseudomonadati</taxon>
        <taxon>Pseudomonadota</taxon>
        <taxon>Alphaproteobacteria</taxon>
        <taxon>Sphingomonadales</taxon>
        <taxon>Sphingomonadaceae</taxon>
        <taxon>Sphingobium</taxon>
    </lineage>
</organism>
<gene>
    <name evidence="2" type="ORF">HNP60_001250</name>
</gene>
<proteinExistence type="predicted"/>
<keyword evidence="2" id="KW-0966">Cell projection</keyword>
<protein>
    <submittedName>
        <fullName evidence="2">Flagella basal body P-ring formation protein FlgA</fullName>
    </submittedName>
</protein>
<comment type="caution">
    <text evidence="2">The sequence shown here is derived from an EMBL/GenBank/DDBJ whole genome shotgun (WGS) entry which is preliminary data.</text>
</comment>
<dbReference type="Pfam" id="PF13144">
    <property type="entry name" value="ChapFlgA"/>
    <property type="match status" value="1"/>
</dbReference>
<accession>A0ABR6NDE9</accession>
<evidence type="ECO:0000313" key="2">
    <source>
        <dbReference type="EMBL" id="MBB5985276.1"/>
    </source>
</evidence>
<dbReference type="RefSeq" id="WP_420825220.1">
    <property type="nucleotide sequence ID" value="NZ_JACHKA010000001.1"/>
</dbReference>